<dbReference type="GO" id="GO:0003983">
    <property type="term" value="F:UTP:glucose-1-phosphate uridylyltransferase activity"/>
    <property type="evidence" value="ECO:0007669"/>
    <property type="project" value="InterPro"/>
</dbReference>
<evidence type="ECO:0000256" key="2">
    <source>
        <dbReference type="ARBA" id="ARBA00022679"/>
    </source>
</evidence>
<dbReference type="GO" id="GO:0006011">
    <property type="term" value="P:UDP-alpha-D-glucose metabolic process"/>
    <property type="evidence" value="ECO:0007669"/>
    <property type="project" value="InterPro"/>
</dbReference>
<dbReference type="InterPro" id="IPR002618">
    <property type="entry name" value="UDPGP_fam"/>
</dbReference>
<evidence type="ECO:0000313" key="5">
    <source>
        <dbReference type="Proteomes" id="UP000254134"/>
    </source>
</evidence>
<proteinExistence type="inferred from homology"/>
<reference evidence="4 5" key="1">
    <citation type="submission" date="2018-07" db="EMBL/GenBank/DDBJ databases">
        <title>High-quality-draft genome sequence of Gaiella occulta.</title>
        <authorList>
            <person name="Severino R."/>
            <person name="Froufe H.J.C."/>
            <person name="Rainey F.A."/>
            <person name="Barroso C."/>
            <person name="Albuquerque L."/>
            <person name="Lobo-Da-Cunha A."/>
            <person name="Da Costa M.S."/>
            <person name="Egas C."/>
        </authorList>
    </citation>
    <scope>NUCLEOTIDE SEQUENCE [LARGE SCALE GENOMIC DNA]</scope>
    <source>
        <strain evidence="4 5">F2-233</strain>
    </source>
</reference>
<protein>
    <submittedName>
        <fullName evidence="4">UDP-glucose pyrophosphorylase</fullName>
    </submittedName>
</protein>
<gene>
    <name evidence="4" type="ORF">Gocc_2960</name>
</gene>
<comment type="caution">
    <text evidence="4">The sequence shown here is derived from an EMBL/GenBank/DDBJ whole genome shotgun (WGS) entry which is preliminary data.</text>
</comment>
<evidence type="ECO:0000256" key="1">
    <source>
        <dbReference type="ARBA" id="ARBA00010401"/>
    </source>
</evidence>
<sequence length="367" mass="38936">MILDELDAASREALERHGFDAPRFEALRARIAAGTLGPADNVVQGVVEPPRPDDLTPLPAPGEPGFDGAYAAGVAALRRGEIASVVLAGGMATRFGGAVKGVVEALDGRSFLELKLGETARLAGALGAEIPVVLMTSLATDAAVRAHVAERGLGEPLVLSQFLAPRLCPDGSVFRDAEGRASLYGPGHGDLLEALRLSGTLAALRERGVRHLLVSNVDNLGGRVDPAVVGAHLLAGRPLTVEVARKEGDSGGAPARVDGRMMLVEGFRFPPGFDEETIPVFNTNTSTIAVEALEQPVELTWLVVEKVVDGRPVIQLERLYHELASFVPTTYLVVPRRGPRGRFIPIKTPEDLERERPALRELLAAPP</sequence>
<dbReference type="InterPro" id="IPR029044">
    <property type="entry name" value="Nucleotide-diphossugar_trans"/>
</dbReference>
<dbReference type="Gene3D" id="3.90.550.10">
    <property type="entry name" value="Spore Coat Polysaccharide Biosynthesis Protein SpsA, Chain A"/>
    <property type="match status" value="1"/>
</dbReference>
<dbReference type="PANTHER" id="PTHR43511">
    <property type="match status" value="1"/>
</dbReference>
<dbReference type="AlphaFoldDB" id="A0A7M2YUE4"/>
<dbReference type="InterPro" id="IPR016267">
    <property type="entry name" value="UDPGP_trans"/>
</dbReference>
<name>A0A7M2YUE4_9ACTN</name>
<comment type="similarity">
    <text evidence="1">Belongs to the UDPGP type 1 family.</text>
</comment>
<dbReference type="EMBL" id="QQZY01000010">
    <property type="protein sequence ID" value="RDI73360.1"/>
    <property type="molecule type" value="Genomic_DNA"/>
</dbReference>
<dbReference type="OrthoDB" id="9804758at2"/>
<keyword evidence="3" id="KW-0548">Nucleotidyltransferase</keyword>
<evidence type="ECO:0000313" key="4">
    <source>
        <dbReference type="EMBL" id="RDI73360.1"/>
    </source>
</evidence>
<organism evidence="4 5">
    <name type="scientific">Gaiella occulta</name>
    <dbReference type="NCBI Taxonomy" id="1002870"/>
    <lineage>
        <taxon>Bacteria</taxon>
        <taxon>Bacillati</taxon>
        <taxon>Actinomycetota</taxon>
        <taxon>Thermoleophilia</taxon>
        <taxon>Gaiellales</taxon>
        <taxon>Gaiellaceae</taxon>
        <taxon>Gaiella</taxon>
    </lineage>
</organism>
<reference evidence="5" key="2">
    <citation type="journal article" date="2019" name="MicrobiologyOpen">
        <title>High-quality draft genome sequence of Gaiella occulta isolated from a 150 meter deep mineral water borehole and comparison with the genome sequences of other deep-branching lineages of the phylum Actinobacteria.</title>
        <authorList>
            <person name="Severino R."/>
            <person name="Froufe H.J.C."/>
            <person name="Barroso C."/>
            <person name="Albuquerque L."/>
            <person name="Lobo-da-Cunha A."/>
            <person name="da Costa M.S."/>
            <person name="Egas C."/>
        </authorList>
    </citation>
    <scope>NUCLEOTIDE SEQUENCE [LARGE SCALE GENOMIC DNA]</scope>
    <source>
        <strain evidence="5">F2-233</strain>
    </source>
</reference>
<evidence type="ECO:0000256" key="3">
    <source>
        <dbReference type="ARBA" id="ARBA00022695"/>
    </source>
</evidence>
<dbReference type="Pfam" id="PF01704">
    <property type="entry name" value="UDPGP"/>
    <property type="match status" value="1"/>
</dbReference>
<keyword evidence="5" id="KW-1185">Reference proteome</keyword>
<accession>A0A7M2YUE4</accession>
<dbReference type="SUPFAM" id="SSF53448">
    <property type="entry name" value="Nucleotide-diphospho-sugar transferases"/>
    <property type="match status" value="1"/>
</dbReference>
<dbReference type="RefSeq" id="WP_114797349.1">
    <property type="nucleotide sequence ID" value="NZ_QQZY01000010.1"/>
</dbReference>
<keyword evidence="2" id="KW-0808">Transferase</keyword>
<dbReference type="Proteomes" id="UP000254134">
    <property type="component" value="Unassembled WGS sequence"/>
</dbReference>